<evidence type="ECO:0008006" key="3">
    <source>
        <dbReference type="Google" id="ProtNLM"/>
    </source>
</evidence>
<evidence type="ECO:0000313" key="2">
    <source>
        <dbReference type="Proteomes" id="UP000694892"/>
    </source>
</evidence>
<dbReference type="EMBL" id="CM004466">
    <property type="protein sequence ID" value="OCU01009.1"/>
    <property type="molecule type" value="Genomic_DNA"/>
</dbReference>
<organism evidence="1 2">
    <name type="scientific">Xenopus laevis</name>
    <name type="common">African clawed frog</name>
    <dbReference type="NCBI Taxonomy" id="8355"/>
    <lineage>
        <taxon>Eukaryota</taxon>
        <taxon>Metazoa</taxon>
        <taxon>Chordata</taxon>
        <taxon>Craniata</taxon>
        <taxon>Vertebrata</taxon>
        <taxon>Euteleostomi</taxon>
        <taxon>Amphibia</taxon>
        <taxon>Batrachia</taxon>
        <taxon>Anura</taxon>
        <taxon>Pipoidea</taxon>
        <taxon>Pipidae</taxon>
        <taxon>Xenopodinae</taxon>
        <taxon>Xenopus</taxon>
        <taxon>Xenopus</taxon>
    </lineage>
</organism>
<reference evidence="2" key="1">
    <citation type="journal article" date="2016" name="Nature">
        <title>Genome evolution in the allotetraploid frog Xenopus laevis.</title>
        <authorList>
            <person name="Session A.M."/>
            <person name="Uno Y."/>
            <person name="Kwon T."/>
            <person name="Chapman J.A."/>
            <person name="Toyoda A."/>
            <person name="Takahashi S."/>
            <person name="Fukui A."/>
            <person name="Hikosaka A."/>
            <person name="Suzuki A."/>
            <person name="Kondo M."/>
            <person name="van Heeringen S.J."/>
            <person name="Quigley I."/>
            <person name="Heinz S."/>
            <person name="Ogino H."/>
            <person name="Ochi H."/>
            <person name="Hellsten U."/>
            <person name="Lyons J.B."/>
            <person name="Simakov O."/>
            <person name="Putnam N."/>
            <person name="Stites J."/>
            <person name="Kuroki Y."/>
            <person name="Tanaka T."/>
            <person name="Michiue T."/>
            <person name="Watanabe M."/>
            <person name="Bogdanovic O."/>
            <person name="Lister R."/>
            <person name="Georgiou G."/>
            <person name="Paranjpe S.S."/>
            <person name="van Kruijsbergen I."/>
            <person name="Shu S."/>
            <person name="Carlson J."/>
            <person name="Kinoshita T."/>
            <person name="Ohta Y."/>
            <person name="Mawaribuchi S."/>
            <person name="Jenkins J."/>
            <person name="Grimwood J."/>
            <person name="Schmutz J."/>
            <person name="Mitros T."/>
            <person name="Mozaffari S.V."/>
            <person name="Suzuki Y."/>
            <person name="Haramoto Y."/>
            <person name="Yamamoto T.S."/>
            <person name="Takagi C."/>
            <person name="Heald R."/>
            <person name="Miller K."/>
            <person name="Haudenschild C."/>
            <person name="Kitzman J."/>
            <person name="Nakayama T."/>
            <person name="Izutsu Y."/>
            <person name="Robert J."/>
            <person name="Fortriede J."/>
            <person name="Burns K."/>
            <person name="Lotay V."/>
            <person name="Karimi K."/>
            <person name="Yasuoka Y."/>
            <person name="Dichmann D.S."/>
            <person name="Flajnik M.F."/>
            <person name="Houston D.W."/>
            <person name="Shendure J."/>
            <person name="DuPasquier L."/>
            <person name="Vize P.D."/>
            <person name="Zorn A.M."/>
            <person name="Ito M."/>
            <person name="Marcotte E.M."/>
            <person name="Wallingford J.B."/>
            <person name="Ito Y."/>
            <person name="Asashima M."/>
            <person name="Ueno N."/>
            <person name="Matsuda Y."/>
            <person name="Veenstra G.J."/>
            <person name="Fujiyama A."/>
            <person name="Harland R.M."/>
            <person name="Taira M."/>
            <person name="Rokhsar D.S."/>
        </authorList>
    </citation>
    <scope>NUCLEOTIDE SEQUENCE [LARGE SCALE GENOMIC DNA]</scope>
    <source>
        <strain evidence="2">J</strain>
    </source>
</reference>
<protein>
    <recommendedName>
        <fullName evidence="3">GIY-YIG domain-containing protein</fullName>
    </recommendedName>
</protein>
<proteinExistence type="predicted"/>
<accession>A0A974DZX5</accession>
<name>A0A974DZX5_XENLA</name>
<gene>
    <name evidence="1" type="ORF">XELAEV_18006790mg</name>
</gene>
<evidence type="ECO:0000313" key="1">
    <source>
        <dbReference type="EMBL" id="OCU01009.1"/>
    </source>
</evidence>
<dbReference type="AlphaFoldDB" id="A0A974DZX5"/>
<dbReference type="Proteomes" id="UP000694892">
    <property type="component" value="Chromosome 1L"/>
</dbReference>
<sequence>MYINCNTKSVVYLLACISCCKQYVGCAIQVYKKRIREHLNSIKSGSQATLFSRHFRACNNGNIGMLKALGIERVTLGLRGVDLQCKLLLAEILSLYMTT</sequence>